<dbReference type="AlphaFoldDB" id="A0A1I0SGK2"/>
<accession>A0A1I0SGK2</accession>
<protein>
    <submittedName>
        <fullName evidence="2">Uncharacterized protein</fullName>
    </submittedName>
</protein>
<dbReference type="Proteomes" id="UP000198836">
    <property type="component" value="Unassembled WGS sequence"/>
</dbReference>
<organism evidence="2 3">
    <name type="scientific">Pedobacter suwonensis</name>
    <dbReference type="NCBI Taxonomy" id="332999"/>
    <lineage>
        <taxon>Bacteria</taxon>
        <taxon>Pseudomonadati</taxon>
        <taxon>Bacteroidota</taxon>
        <taxon>Sphingobacteriia</taxon>
        <taxon>Sphingobacteriales</taxon>
        <taxon>Sphingobacteriaceae</taxon>
        <taxon>Pedobacter</taxon>
    </lineage>
</organism>
<keyword evidence="1" id="KW-0812">Transmembrane</keyword>
<reference evidence="3" key="1">
    <citation type="submission" date="2016-10" db="EMBL/GenBank/DDBJ databases">
        <authorList>
            <person name="Varghese N."/>
            <person name="Submissions S."/>
        </authorList>
    </citation>
    <scope>NUCLEOTIDE SEQUENCE [LARGE SCALE GENOMIC DNA]</scope>
    <source>
        <strain evidence="3">DSM 18130</strain>
    </source>
</reference>
<name>A0A1I0SGK2_9SPHI</name>
<dbReference type="EMBL" id="FOJM01000001">
    <property type="protein sequence ID" value="SFA37886.1"/>
    <property type="molecule type" value="Genomic_DNA"/>
</dbReference>
<keyword evidence="1" id="KW-1133">Transmembrane helix</keyword>
<keyword evidence="3" id="KW-1185">Reference proteome</keyword>
<sequence length="54" mass="5992">MKIEAAIFIVLILSAGLFNSYKKYKNGLLPANFLAFHCLVGLLVVIGAFFLLFE</sequence>
<gene>
    <name evidence="2" type="ORF">SAMN04488511_10154</name>
</gene>
<keyword evidence="1" id="KW-0472">Membrane</keyword>
<evidence type="ECO:0000313" key="3">
    <source>
        <dbReference type="Proteomes" id="UP000198836"/>
    </source>
</evidence>
<evidence type="ECO:0000313" key="2">
    <source>
        <dbReference type="EMBL" id="SFA37886.1"/>
    </source>
</evidence>
<proteinExistence type="predicted"/>
<feature type="transmembrane region" description="Helical" evidence="1">
    <location>
        <begin position="34"/>
        <end position="53"/>
    </location>
</feature>
<evidence type="ECO:0000256" key="1">
    <source>
        <dbReference type="SAM" id="Phobius"/>
    </source>
</evidence>